<organism evidence="1 2">
    <name type="scientific">Brevibacillus laterosporus</name>
    <name type="common">Bacillus laterosporus</name>
    <dbReference type="NCBI Taxonomy" id="1465"/>
    <lineage>
        <taxon>Bacteria</taxon>
        <taxon>Bacillati</taxon>
        <taxon>Bacillota</taxon>
        <taxon>Bacilli</taxon>
        <taxon>Bacillales</taxon>
        <taxon>Paenibacillaceae</taxon>
        <taxon>Brevibacillus</taxon>
    </lineage>
</organism>
<proteinExistence type="predicted"/>
<name>A0AAP3GCI0_BRELA</name>
<evidence type="ECO:0000313" key="2">
    <source>
        <dbReference type="Proteomes" id="UP001077662"/>
    </source>
</evidence>
<dbReference type="AlphaFoldDB" id="A0AAP3GCI0"/>
<sequence>MVKKIAIAVLFLLIGIYAINLQIEKKELELRMEILAGHNLFLLLTTYDEIHDLLNSDKKSTDIIINAKKKLENIKEFSSTIDTAIGRGDLQTIYFKFTEIFSRLENINTSVGINKLKELVEIKGLIQDLKTSILETYYEKNNTEGGKAELYIKDFGKIDAYIEKITKFNKEFTLKN</sequence>
<protein>
    <submittedName>
        <fullName evidence="1">Uncharacterized protein</fullName>
    </submittedName>
</protein>
<comment type="caution">
    <text evidence="1">The sequence shown here is derived from an EMBL/GenBank/DDBJ whole genome shotgun (WGS) entry which is preliminary data.</text>
</comment>
<dbReference type="Proteomes" id="UP001077662">
    <property type="component" value="Unassembled WGS sequence"/>
</dbReference>
<reference evidence="1" key="1">
    <citation type="submission" date="2022-09" db="EMBL/GenBank/DDBJ databases">
        <title>Genome analysis and characterization of larvicidal activity of Brevibacillus strains.</title>
        <authorList>
            <person name="Patrusheva E.V."/>
            <person name="Izotova A.O."/>
            <person name="Toshchakov S.V."/>
            <person name="Sineoky S.P."/>
        </authorList>
    </citation>
    <scope>NUCLEOTIDE SEQUENCE</scope>
    <source>
        <strain evidence="1">VKPM_B-13247</strain>
    </source>
</reference>
<evidence type="ECO:0000313" key="1">
    <source>
        <dbReference type="EMBL" id="MCZ0809732.1"/>
    </source>
</evidence>
<dbReference type="RefSeq" id="WP_258434686.1">
    <property type="nucleotide sequence ID" value="NZ_JANSGW010000042.1"/>
</dbReference>
<dbReference type="EMBL" id="JAPTNE010000042">
    <property type="protein sequence ID" value="MCZ0809732.1"/>
    <property type="molecule type" value="Genomic_DNA"/>
</dbReference>
<gene>
    <name evidence="1" type="ORF">O0554_22990</name>
</gene>
<accession>A0AAP3GCI0</accession>